<organism evidence="2 3">
    <name type="scientific">Thalassiosira oceanica</name>
    <name type="common">Marine diatom</name>
    <dbReference type="NCBI Taxonomy" id="159749"/>
    <lineage>
        <taxon>Eukaryota</taxon>
        <taxon>Sar</taxon>
        <taxon>Stramenopiles</taxon>
        <taxon>Ochrophyta</taxon>
        <taxon>Bacillariophyta</taxon>
        <taxon>Coscinodiscophyceae</taxon>
        <taxon>Thalassiosirophycidae</taxon>
        <taxon>Thalassiosirales</taxon>
        <taxon>Thalassiosiraceae</taxon>
        <taxon>Thalassiosira</taxon>
    </lineage>
</organism>
<reference evidence="2 3" key="1">
    <citation type="journal article" date="2012" name="Genome Biol.">
        <title>Genome and low-iron response of an oceanic diatom adapted to chronic iron limitation.</title>
        <authorList>
            <person name="Lommer M."/>
            <person name="Specht M."/>
            <person name="Roy A.S."/>
            <person name="Kraemer L."/>
            <person name="Andreson R."/>
            <person name="Gutowska M.A."/>
            <person name="Wolf J."/>
            <person name="Bergner S.V."/>
            <person name="Schilhabel M.B."/>
            <person name="Klostermeier U.C."/>
            <person name="Beiko R.G."/>
            <person name="Rosenstiel P."/>
            <person name="Hippler M."/>
            <person name="Laroche J."/>
        </authorList>
    </citation>
    <scope>NUCLEOTIDE SEQUENCE [LARGE SCALE GENOMIC DNA]</scope>
    <source>
        <strain evidence="2 3">CCMP1005</strain>
    </source>
</reference>
<keyword evidence="3" id="KW-1185">Reference proteome</keyword>
<feature type="non-terminal residue" evidence="2">
    <location>
        <position position="1"/>
    </location>
</feature>
<name>K0RV30_THAOC</name>
<evidence type="ECO:0000256" key="1">
    <source>
        <dbReference type="SAM" id="MobiDB-lite"/>
    </source>
</evidence>
<evidence type="ECO:0000313" key="2">
    <source>
        <dbReference type="EMBL" id="EJK56284.1"/>
    </source>
</evidence>
<dbReference type="AlphaFoldDB" id="K0RV30"/>
<feature type="compositionally biased region" description="Low complexity" evidence="1">
    <location>
        <begin position="40"/>
        <end position="49"/>
    </location>
</feature>
<accession>K0RV30</accession>
<feature type="region of interest" description="Disordered" evidence="1">
    <location>
        <begin position="1"/>
        <end position="127"/>
    </location>
</feature>
<dbReference type="EMBL" id="AGNL01031949">
    <property type="protein sequence ID" value="EJK56284.1"/>
    <property type="molecule type" value="Genomic_DNA"/>
</dbReference>
<comment type="caution">
    <text evidence="2">The sequence shown here is derived from an EMBL/GenBank/DDBJ whole genome shotgun (WGS) entry which is preliminary data.</text>
</comment>
<proteinExistence type="predicted"/>
<protein>
    <submittedName>
        <fullName evidence="2">Uncharacterized protein</fullName>
    </submittedName>
</protein>
<feature type="compositionally biased region" description="Basic and acidic residues" evidence="1">
    <location>
        <begin position="92"/>
        <end position="104"/>
    </location>
</feature>
<evidence type="ECO:0000313" key="3">
    <source>
        <dbReference type="Proteomes" id="UP000266841"/>
    </source>
</evidence>
<sequence>RGGARGGRVDEREAAEVPAVGGGRSTRARRPTPRVPPAVPAVVVIAAGAGSDGGYAGDPHEEPTGALPAPVPSPPGPTREEPVQRLGARPVVRVDPRREVELHRRRDVRRCRAGGRPGAPAASAGHS</sequence>
<gene>
    <name evidence="2" type="ORF">THAOC_23868</name>
</gene>
<feature type="compositionally biased region" description="Low complexity" evidence="1">
    <location>
        <begin position="118"/>
        <end position="127"/>
    </location>
</feature>
<dbReference type="Proteomes" id="UP000266841">
    <property type="component" value="Unassembled WGS sequence"/>
</dbReference>